<dbReference type="InterPro" id="IPR024607">
    <property type="entry name" value="Sulfatase_CS"/>
</dbReference>
<dbReference type="InterPro" id="IPR000917">
    <property type="entry name" value="Sulfatase_N"/>
</dbReference>
<dbReference type="InterPro" id="IPR011992">
    <property type="entry name" value="EF-hand-dom_pair"/>
</dbReference>
<dbReference type="InterPro" id="IPR050738">
    <property type="entry name" value="Sulfatase"/>
</dbReference>
<evidence type="ECO:0000256" key="3">
    <source>
        <dbReference type="ARBA" id="ARBA00022801"/>
    </source>
</evidence>
<feature type="region of interest" description="Disordered" evidence="5">
    <location>
        <begin position="470"/>
        <end position="500"/>
    </location>
</feature>
<keyword evidence="8" id="KW-1185">Reference proteome</keyword>
<evidence type="ECO:0000256" key="4">
    <source>
        <dbReference type="ARBA" id="ARBA00022837"/>
    </source>
</evidence>
<proteinExistence type="inferred from homology"/>
<dbReference type="Proteomes" id="UP000190774">
    <property type="component" value="Unassembled WGS sequence"/>
</dbReference>
<dbReference type="AlphaFoldDB" id="A0A1T4YTP2"/>
<dbReference type="EMBL" id="FUYE01000017">
    <property type="protein sequence ID" value="SKB04958.1"/>
    <property type="molecule type" value="Genomic_DNA"/>
</dbReference>
<evidence type="ECO:0000256" key="5">
    <source>
        <dbReference type="SAM" id="MobiDB-lite"/>
    </source>
</evidence>
<dbReference type="GO" id="GO:0004065">
    <property type="term" value="F:arylsulfatase activity"/>
    <property type="evidence" value="ECO:0007669"/>
    <property type="project" value="TreeGrafter"/>
</dbReference>
<dbReference type="SUPFAM" id="SSF47473">
    <property type="entry name" value="EF-hand"/>
    <property type="match status" value="1"/>
</dbReference>
<evidence type="ECO:0000256" key="2">
    <source>
        <dbReference type="ARBA" id="ARBA00022723"/>
    </source>
</evidence>
<dbReference type="Gene3D" id="1.10.238.10">
    <property type="entry name" value="EF-hand"/>
    <property type="match status" value="1"/>
</dbReference>
<dbReference type="GO" id="GO:0005509">
    <property type="term" value="F:calcium ion binding"/>
    <property type="evidence" value="ECO:0007669"/>
    <property type="project" value="InterPro"/>
</dbReference>
<dbReference type="PROSITE" id="PS50222">
    <property type="entry name" value="EF_HAND_2"/>
    <property type="match status" value="1"/>
</dbReference>
<dbReference type="PROSITE" id="PS00018">
    <property type="entry name" value="EF_HAND_1"/>
    <property type="match status" value="1"/>
</dbReference>
<dbReference type="SUPFAM" id="SSF53649">
    <property type="entry name" value="Alkaline phosphatase-like"/>
    <property type="match status" value="1"/>
</dbReference>
<keyword evidence="4" id="KW-0106">Calcium</keyword>
<evidence type="ECO:0000313" key="7">
    <source>
        <dbReference type="EMBL" id="SKB04958.1"/>
    </source>
</evidence>
<dbReference type="PROSITE" id="PS00523">
    <property type="entry name" value="SULFATASE_1"/>
    <property type="match status" value="1"/>
</dbReference>
<dbReference type="CDD" id="cd00051">
    <property type="entry name" value="EFh"/>
    <property type="match status" value="1"/>
</dbReference>
<protein>
    <submittedName>
        <fullName evidence="7">N-acetylgalactosamine-6-sulfatase</fullName>
    </submittedName>
</protein>
<accession>A0A1T4YTP2</accession>
<sequence length="548" mass="60635">MNSILSRLSGRLVLGLFVGCFMPSMGVAVDRPNIVFIYADDWGWGDLACHGHPHLKTPNLDRLAREGTDFQQFVVCNPVCSPSRTAIVTGQYPARHQVHQHFAGHAENVARGMPDWLDPQAPLLPRVLHEAGYRTGHFGKWHLSGNGVGIEAPLPAAYGYDDAAVWTGPGKNVFEGTSVEKQAGGAHDRAGASFQTIAAAEHVLRFIRESEGKPFYINFWLHETHHLVAATEEQKAPYPDTPEPQRTYYSAVTRADAQVGRVLDLLDELKLADHTLVIFSSDNGPENSMSKPNDKFYYSVGDTGGLRGRKRSLYMGGVNVPFLVRWPGHVPAGRVDKTSVLAGVDVMPTLLAALKLEGPAGYQSDGVNIMAALRGEPFERPQPLFWEWRGPNSKEADWPQLAMREGFHTLVMNREGDRTELYDLAQDRAQQTNLVSSQPERTAEMTAAIRAWRKTLPAPLPIPAEILAGERARKKEGMPASKEGPKRKTQSPQDLAAVFQRWDQDASGSLSLEEYTDGLSEKSRARERFAAFDHDGNGQVSRDEFVNR</sequence>
<dbReference type="OrthoDB" id="9803751at2"/>
<keyword evidence="2" id="KW-0479">Metal-binding</keyword>
<dbReference type="Gene3D" id="3.40.720.10">
    <property type="entry name" value="Alkaline Phosphatase, subunit A"/>
    <property type="match status" value="1"/>
</dbReference>
<dbReference type="InterPro" id="IPR002048">
    <property type="entry name" value="EF_hand_dom"/>
</dbReference>
<feature type="domain" description="EF-hand" evidence="6">
    <location>
        <begin position="520"/>
        <end position="548"/>
    </location>
</feature>
<gene>
    <name evidence="7" type="ORF">SAMN02745166_04172</name>
</gene>
<reference evidence="8" key="1">
    <citation type="submission" date="2017-02" db="EMBL/GenBank/DDBJ databases">
        <authorList>
            <person name="Varghese N."/>
            <person name="Submissions S."/>
        </authorList>
    </citation>
    <scope>NUCLEOTIDE SEQUENCE [LARGE SCALE GENOMIC DNA]</scope>
    <source>
        <strain evidence="8">ATCC 700200</strain>
    </source>
</reference>
<dbReference type="Pfam" id="PF13202">
    <property type="entry name" value="EF-hand_5"/>
    <property type="match status" value="1"/>
</dbReference>
<keyword evidence="3" id="KW-0378">Hydrolase</keyword>
<dbReference type="PANTHER" id="PTHR42693">
    <property type="entry name" value="ARYLSULFATASE FAMILY MEMBER"/>
    <property type="match status" value="1"/>
</dbReference>
<evidence type="ECO:0000256" key="1">
    <source>
        <dbReference type="ARBA" id="ARBA00008779"/>
    </source>
</evidence>
<dbReference type="Pfam" id="PF00884">
    <property type="entry name" value="Sulfatase"/>
    <property type="match status" value="1"/>
</dbReference>
<comment type="similarity">
    <text evidence="1">Belongs to the sulfatase family.</text>
</comment>
<dbReference type="InterPro" id="IPR017850">
    <property type="entry name" value="Alkaline_phosphatase_core_sf"/>
</dbReference>
<dbReference type="RefSeq" id="WP_078815324.1">
    <property type="nucleotide sequence ID" value="NZ_FUYE01000017.1"/>
</dbReference>
<dbReference type="Gene3D" id="3.30.1120.10">
    <property type="match status" value="1"/>
</dbReference>
<evidence type="ECO:0000259" key="6">
    <source>
        <dbReference type="PROSITE" id="PS50222"/>
    </source>
</evidence>
<name>A0A1T4YTP2_9BACT</name>
<dbReference type="InterPro" id="IPR018247">
    <property type="entry name" value="EF_Hand_1_Ca_BS"/>
</dbReference>
<dbReference type="PANTHER" id="PTHR42693:SF53">
    <property type="entry name" value="ENDO-4-O-SULFATASE"/>
    <property type="match status" value="1"/>
</dbReference>
<dbReference type="STRING" id="48467.SAMN02745166_04172"/>
<organism evidence="7 8">
    <name type="scientific">Prosthecobacter debontii</name>
    <dbReference type="NCBI Taxonomy" id="48467"/>
    <lineage>
        <taxon>Bacteria</taxon>
        <taxon>Pseudomonadati</taxon>
        <taxon>Verrucomicrobiota</taxon>
        <taxon>Verrucomicrobiia</taxon>
        <taxon>Verrucomicrobiales</taxon>
        <taxon>Verrucomicrobiaceae</taxon>
        <taxon>Prosthecobacter</taxon>
    </lineage>
</organism>
<evidence type="ECO:0000313" key="8">
    <source>
        <dbReference type="Proteomes" id="UP000190774"/>
    </source>
</evidence>